<dbReference type="EMBL" id="CP033924">
    <property type="protein sequence ID" value="AZA84141.1"/>
    <property type="molecule type" value="Genomic_DNA"/>
</dbReference>
<proteinExistence type="predicted"/>
<evidence type="ECO:0000313" key="5">
    <source>
        <dbReference type="Proteomes" id="UP000236262"/>
    </source>
</evidence>
<reference evidence="3 6" key="2">
    <citation type="submission" date="2018-11" db="EMBL/GenBank/DDBJ databases">
        <title>Proposal to divide the Flavobacteriaceae and reorganize its genera based on Amino Acid Identity values calculated from whole genome sequences.</title>
        <authorList>
            <person name="Nicholson A.C."/>
            <person name="Gulvik C.A."/>
            <person name="Whitney A.M."/>
            <person name="Humrighouse B.W."/>
            <person name="Bell M."/>
            <person name="Holmes B."/>
            <person name="Steigerwalt A.G."/>
            <person name="Villarma A."/>
            <person name="Sheth M."/>
            <person name="Batra D."/>
            <person name="Pryor J."/>
            <person name="Bernardet J.-F."/>
            <person name="Hugo C."/>
            <person name="Kampfer P."/>
            <person name="Newman J."/>
            <person name="McQuiston J.R."/>
        </authorList>
    </citation>
    <scope>NUCLEOTIDE SEQUENCE [LARGE SCALE GENOMIC DNA]</scope>
    <source>
        <strain evidence="3 6">KC_1864</strain>
    </source>
</reference>
<dbReference type="Proteomes" id="UP000279972">
    <property type="component" value="Chromosome"/>
</dbReference>
<accession>A0A3G6RNE1</accession>
<dbReference type="Proteomes" id="UP000236262">
    <property type="component" value="Unassembled WGS sequence"/>
</dbReference>
<dbReference type="AlphaFoldDB" id="A0A3G6RNE1"/>
<evidence type="ECO:0000313" key="6">
    <source>
        <dbReference type="Proteomes" id="UP000279972"/>
    </source>
</evidence>
<reference evidence="4 5" key="1">
    <citation type="submission" date="2018-01" db="EMBL/GenBank/DDBJ databases">
        <title>Draft genome sequences of Chryseobacterium lactis NCTC11390, Chryseobacterium oncorhynchi 701B-08, and Chryseobacterium viscerum 687B-08.</title>
        <authorList>
            <person name="Jeong J.-J."/>
            <person name="Lee Y.J."/>
            <person name="Park B."/>
            <person name="Choi I.-G."/>
            <person name="Kim K.D."/>
        </authorList>
    </citation>
    <scope>NUCLEOTIDE SEQUENCE [LARGE SCALE GENOMIC DNA]</scope>
    <source>
        <strain evidence="4 5">NCTC11390</strain>
    </source>
</reference>
<organism evidence="4 5">
    <name type="scientific">Chryseobacterium lactis</name>
    <dbReference type="NCBI Taxonomy" id="1241981"/>
    <lineage>
        <taxon>Bacteria</taxon>
        <taxon>Pseudomonadati</taxon>
        <taxon>Bacteroidota</taxon>
        <taxon>Flavobacteriia</taxon>
        <taxon>Flavobacteriales</taxon>
        <taxon>Weeksellaceae</taxon>
        <taxon>Chryseobacterium group</taxon>
        <taxon>Chryseobacterium</taxon>
    </lineage>
</organism>
<keyword evidence="1" id="KW-0175">Coiled coil</keyword>
<sequence length="252" mass="28575">MRELQVIIYSVVSLFLVIIVKTNNFKLIKTMKKILILCGLVFLTACSNPTGKKYNEATMPQDLKEIAESKKWNEQDAGLFAGWVIRAKLKGESLESKTYQSILDDAKKFKAEEDALAEKAKKEMEARKQKMKEALTVTIFAKEYVPSNFDAGRLEDYNLFKYAIQNKSAKEIKAAKISFKIFNSLGEQIGDSYSMDFTDDRIAGNSTFKGDAAFDYNQFSNDDKKIASAKFEDLLFDFDVKKIVYSDGSVLE</sequence>
<feature type="transmembrane region" description="Helical" evidence="2">
    <location>
        <begin position="34"/>
        <end position="51"/>
    </location>
</feature>
<dbReference type="EMBL" id="PPEH01000006">
    <property type="protein sequence ID" value="PNW12696.1"/>
    <property type="molecule type" value="Genomic_DNA"/>
</dbReference>
<protein>
    <recommendedName>
        <fullName evidence="7">Lipoprotein</fullName>
    </recommendedName>
</protein>
<keyword evidence="2" id="KW-1133">Transmembrane helix</keyword>
<dbReference type="KEGG" id="clac:EG342_20610"/>
<keyword evidence="6" id="KW-1185">Reference proteome</keyword>
<evidence type="ECO:0008006" key="7">
    <source>
        <dbReference type="Google" id="ProtNLM"/>
    </source>
</evidence>
<feature type="coiled-coil region" evidence="1">
    <location>
        <begin position="110"/>
        <end position="137"/>
    </location>
</feature>
<evidence type="ECO:0000313" key="3">
    <source>
        <dbReference type="EMBL" id="AZA84141.1"/>
    </source>
</evidence>
<gene>
    <name evidence="4" type="ORF">C1637_16770</name>
    <name evidence="3" type="ORF">EG342_20610</name>
</gene>
<evidence type="ECO:0000256" key="2">
    <source>
        <dbReference type="SAM" id="Phobius"/>
    </source>
</evidence>
<keyword evidence="2" id="KW-0472">Membrane</keyword>
<keyword evidence="2" id="KW-0812">Transmembrane</keyword>
<feature type="transmembrane region" description="Helical" evidence="2">
    <location>
        <begin position="6"/>
        <end position="22"/>
    </location>
</feature>
<evidence type="ECO:0000313" key="4">
    <source>
        <dbReference type="EMBL" id="PNW12696.1"/>
    </source>
</evidence>
<name>A0A3G6RNE1_CHRLC</name>
<evidence type="ECO:0000256" key="1">
    <source>
        <dbReference type="SAM" id="Coils"/>
    </source>
</evidence>